<evidence type="ECO:0000313" key="2">
    <source>
        <dbReference type="Proteomes" id="UP000197424"/>
    </source>
</evidence>
<sequence>MVAHLDAPVFLTQPVRAKQKAAAAPVPDRRITPPRSHRAVCAAL</sequence>
<reference evidence="2" key="1">
    <citation type="submission" date="2017-06" db="EMBL/GenBank/DDBJ databases">
        <title>Whole genome sequence of Laribacter hongkongensis LHGZ1.</title>
        <authorList>
            <person name="Chen D."/>
            <person name="Wu H."/>
            <person name="Chen J."/>
        </authorList>
    </citation>
    <scope>NUCLEOTIDE SEQUENCE [LARGE SCALE GENOMIC DNA]</scope>
    <source>
        <strain evidence="2">LHGZ1</strain>
    </source>
</reference>
<protein>
    <submittedName>
        <fullName evidence="1">Uncharacterized protein</fullName>
    </submittedName>
</protein>
<dbReference type="AlphaFoldDB" id="A0A248LNH5"/>
<gene>
    <name evidence="1" type="ORF">LHGZ1_3085</name>
</gene>
<dbReference type="Proteomes" id="UP000197424">
    <property type="component" value="Chromosome"/>
</dbReference>
<evidence type="ECO:0000313" key="1">
    <source>
        <dbReference type="EMBL" id="ASJ25916.1"/>
    </source>
</evidence>
<proteinExistence type="predicted"/>
<name>A0A248LNH5_9NEIS</name>
<organism evidence="1 2">
    <name type="scientific">Laribacter hongkongensis</name>
    <dbReference type="NCBI Taxonomy" id="168471"/>
    <lineage>
        <taxon>Bacteria</taxon>
        <taxon>Pseudomonadati</taxon>
        <taxon>Pseudomonadota</taxon>
        <taxon>Betaproteobacteria</taxon>
        <taxon>Neisseriales</taxon>
        <taxon>Aquaspirillaceae</taxon>
        <taxon>Laribacter</taxon>
    </lineage>
</organism>
<dbReference type="EMBL" id="CP022115">
    <property type="protein sequence ID" value="ASJ25916.1"/>
    <property type="molecule type" value="Genomic_DNA"/>
</dbReference>
<accession>A0A248LNH5</accession>